<proteinExistence type="predicted"/>
<dbReference type="PANTHER" id="PTHR43174">
    <property type="entry name" value="UDP-N-ACETYLGLUCOSAMINE 2-EPIMERASE"/>
    <property type="match status" value="1"/>
</dbReference>
<dbReference type="EMBL" id="UINC01158329">
    <property type="protein sequence ID" value="SVD55812.1"/>
    <property type="molecule type" value="Genomic_DNA"/>
</dbReference>
<evidence type="ECO:0000259" key="1">
    <source>
        <dbReference type="Pfam" id="PF02350"/>
    </source>
</evidence>
<sequence>TANDEATERLIQLGESKNSIFTIGSPDIHVMTNVELPTINEVLNHYEIPFKDFGVFIFHPVTTELDTLAEQINEVVLSLIESDKNFIVIYPNNDNGTEIILEKICELENNKKFMIFPSIRFLYFLTILKNAQFIIGNSSAAVREAEVFGTPAINIGSRQKNRSKNKEIVNVEPKKNLILNAIQQVENKRFDGKSFFGYVENTTERFLDVLRNPLVWKISIQKQFIDIQKSG</sequence>
<dbReference type="AlphaFoldDB" id="A0A382WAH8"/>
<organism evidence="2">
    <name type="scientific">marine metagenome</name>
    <dbReference type="NCBI Taxonomy" id="408172"/>
    <lineage>
        <taxon>unclassified sequences</taxon>
        <taxon>metagenomes</taxon>
        <taxon>ecological metagenomes</taxon>
    </lineage>
</organism>
<dbReference type="InterPro" id="IPR029767">
    <property type="entry name" value="WecB-like"/>
</dbReference>
<feature type="domain" description="UDP-N-acetylglucosamine 2-epimerase" evidence="1">
    <location>
        <begin position="2"/>
        <end position="210"/>
    </location>
</feature>
<reference evidence="2" key="1">
    <citation type="submission" date="2018-05" db="EMBL/GenBank/DDBJ databases">
        <authorList>
            <person name="Lanie J.A."/>
            <person name="Ng W.-L."/>
            <person name="Kazmierczak K.M."/>
            <person name="Andrzejewski T.M."/>
            <person name="Davidsen T.M."/>
            <person name="Wayne K.J."/>
            <person name="Tettelin H."/>
            <person name="Glass J.I."/>
            <person name="Rusch D."/>
            <person name="Podicherti R."/>
            <person name="Tsui H.-C.T."/>
            <person name="Winkler M.E."/>
        </authorList>
    </citation>
    <scope>NUCLEOTIDE SEQUENCE</scope>
</reference>
<dbReference type="InterPro" id="IPR003331">
    <property type="entry name" value="UDP_GlcNAc_Epimerase_2_dom"/>
</dbReference>
<name>A0A382WAH8_9ZZZZ</name>
<protein>
    <recommendedName>
        <fullName evidence="1">UDP-N-acetylglucosamine 2-epimerase domain-containing protein</fullName>
    </recommendedName>
</protein>
<gene>
    <name evidence="2" type="ORF">METZ01_LOCUS408666</name>
</gene>
<accession>A0A382WAH8</accession>
<dbReference type="PANTHER" id="PTHR43174:SF3">
    <property type="entry name" value="UDP-N-ACETYLGLUCOSAMINE 2-EPIMERASE"/>
    <property type="match status" value="1"/>
</dbReference>
<dbReference type="Gene3D" id="3.40.50.2000">
    <property type="entry name" value="Glycogen Phosphorylase B"/>
    <property type="match status" value="2"/>
</dbReference>
<dbReference type="Pfam" id="PF02350">
    <property type="entry name" value="Epimerase_2"/>
    <property type="match status" value="1"/>
</dbReference>
<evidence type="ECO:0000313" key="2">
    <source>
        <dbReference type="EMBL" id="SVD55812.1"/>
    </source>
</evidence>
<feature type="non-terminal residue" evidence="2">
    <location>
        <position position="1"/>
    </location>
</feature>
<dbReference type="SUPFAM" id="SSF53756">
    <property type="entry name" value="UDP-Glycosyltransferase/glycogen phosphorylase"/>
    <property type="match status" value="1"/>
</dbReference>